<keyword evidence="5 11" id="KW-0812">Transmembrane</keyword>
<dbReference type="InterPro" id="IPR039426">
    <property type="entry name" value="TonB-dep_rcpt-like"/>
</dbReference>
<protein>
    <submittedName>
        <fullName evidence="16">TonB-dependent receptor</fullName>
    </submittedName>
</protein>
<dbReference type="SUPFAM" id="SSF56935">
    <property type="entry name" value="Porins"/>
    <property type="match status" value="1"/>
</dbReference>
<comment type="caution">
    <text evidence="16">The sequence shown here is derived from an EMBL/GenBank/DDBJ whole genome shotgun (WGS) entry which is preliminary data.</text>
</comment>
<evidence type="ECO:0000256" key="4">
    <source>
        <dbReference type="ARBA" id="ARBA00022452"/>
    </source>
</evidence>
<evidence type="ECO:0000256" key="1">
    <source>
        <dbReference type="ARBA" id="ARBA00004571"/>
    </source>
</evidence>
<sequence length="676" mass="74598">MTPSGQNLIVGAGTVLLVLSLSPLSAAAPSQPSQQQQASLPLDELVVTGTRTPRKVSDTPVRTEVVSGEEIRKTHARTVKEALENVPGLLLRRVHGKSGYEIWLQGLNADRVLVLIDGLPMTATTGSSMDVSQLNTLAIERIEIVKGAVSAQYGSAGMGGVVNIITRPIPEGVAGSLTLDGGTYRDQNPSGDPNDVAKRNARAAVSLGGSHWRWRLSAARQETDGIDPEPDNWARPGDAVERSHLTNRLEWHPGDGHQVTAQLRYFREEAGSRYVLARPGNPVNAGKDELAERWRGTLLGDHQPESGPQWHWRLVHETLDDTTSKFTPLGRFDHRESTHTVSRASGWTQFQPFDRHQVQIGTDLSRASLEQYKDGVSELSGDGTFTRNTREGWLQATWFATEHSELVAGVRAQRDSDFGNHVAPKLNGRYELVDGPDIGVYLRGGWGVGYRVPNLKERHYRFDHSELGYVVRGNPDLQPEESDSYQLGWGLNYRKEAWFEVNAFLNNIDQLIQTESDPSATENGVQVFEYANVDRARTRGVETTMGWQFSADWKLSAGYTYLETEDLDSGQRLTRRPRHHGTLSLTGGTPVPGLSWLARMRAQSSELVDQESGAESPGFTTADIKLNQSIGDHLTLFTGVDNLTDEQRNFNDNNDFGPVSGRFFYAGLTLSFGPTP</sequence>
<evidence type="ECO:0000256" key="11">
    <source>
        <dbReference type="PROSITE-ProRule" id="PRU01360"/>
    </source>
</evidence>
<proteinExistence type="inferred from homology"/>
<evidence type="ECO:0000256" key="7">
    <source>
        <dbReference type="ARBA" id="ARBA00023077"/>
    </source>
</evidence>
<evidence type="ECO:0000256" key="10">
    <source>
        <dbReference type="ARBA" id="ARBA00023237"/>
    </source>
</evidence>
<comment type="subcellular location">
    <subcellularLocation>
        <location evidence="1 11">Cell outer membrane</location>
        <topology evidence="1 11">Multi-pass membrane protein</topology>
    </subcellularLocation>
</comment>
<dbReference type="InterPro" id="IPR037066">
    <property type="entry name" value="Plug_dom_sf"/>
</dbReference>
<dbReference type="PANTHER" id="PTHR30069">
    <property type="entry name" value="TONB-DEPENDENT OUTER MEMBRANE RECEPTOR"/>
    <property type="match status" value="1"/>
</dbReference>
<feature type="signal peptide" evidence="13">
    <location>
        <begin position="1"/>
        <end position="27"/>
    </location>
</feature>
<name>A0A2A2I175_9GAMM</name>
<evidence type="ECO:0000259" key="14">
    <source>
        <dbReference type="Pfam" id="PF00593"/>
    </source>
</evidence>
<keyword evidence="3 11" id="KW-0813">Transport</keyword>
<evidence type="ECO:0000256" key="2">
    <source>
        <dbReference type="ARBA" id="ARBA00008143"/>
    </source>
</evidence>
<feature type="domain" description="TonB-dependent receptor plug" evidence="15">
    <location>
        <begin position="56"/>
        <end position="161"/>
    </location>
</feature>
<feature type="chain" id="PRO_5012855779" evidence="13">
    <location>
        <begin position="28"/>
        <end position="676"/>
    </location>
</feature>
<dbReference type="EMBL" id="NMPM01000099">
    <property type="protein sequence ID" value="PAV24850.1"/>
    <property type="molecule type" value="Genomic_DNA"/>
</dbReference>
<evidence type="ECO:0000313" key="17">
    <source>
        <dbReference type="Proteomes" id="UP000218332"/>
    </source>
</evidence>
<dbReference type="PANTHER" id="PTHR30069:SF29">
    <property type="entry name" value="HEMOGLOBIN AND HEMOGLOBIN-HAPTOGLOBIN-BINDING PROTEIN 1-RELATED"/>
    <property type="match status" value="1"/>
</dbReference>
<comment type="similarity">
    <text evidence="2">Belongs to the TonB-dependent receptor family. Hemoglobin/haptoglobin binding protein subfamily.</text>
</comment>
<keyword evidence="7 12" id="KW-0798">TonB box</keyword>
<accession>A0A2A2I175</accession>
<dbReference type="Pfam" id="PF07715">
    <property type="entry name" value="Plug"/>
    <property type="match status" value="1"/>
</dbReference>
<evidence type="ECO:0000256" key="3">
    <source>
        <dbReference type="ARBA" id="ARBA00022448"/>
    </source>
</evidence>
<dbReference type="InterPro" id="IPR000531">
    <property type="entry name" value="Beta-barrel_TonB"/>
</dbReference>
<dbReference type="GO" id="GO:0044718">
    <property type="term" value="P:siderophore transmembrane transport"/>
    <property type="evidence" value="ECO:0007669"/>
    <property type="project" value="TreeGrafter"/>
</dbReference>
<evidence type="ECO:0000313" key="16">
    <source>
        <dbReference type="EMBL" id="PAV24850.1"/>
    </source>
</evidence>
<evidence type="ECO:0000256" key="6">
    <source>
        <dbReference type="ARBA" id="ARBA00022729"/>
    </source>
</evidence>
<evidence type="ECO:0000256" key="9">
    <source>
        <dbReference type="ARBA" id="ARBA00023170"/>
    </source>
</evidence>
<keyword evidence="17" id="KW-1185">Reference proteome</keyword>
<dbReference type="GO" id="GO:0015344">
    <property type="term" value="F:siderophore uptake transmembrane transporter activity"/>
    <property type="evidence" value="ECO:0007669"/>
    <property type="project" value="TreeGrafter"/>
</dbReference>
<keyword evidence="8 11" id="KW-0472">Membrane</keyword>
<evidence type="ECO:0000256" key="12">
    <source>
        <dbReference type="RuleBase" id="RU003357"/>
    </source>
</evidence>
<keyword evidence="10 11" id="KW-0998">Cell outer membrane</keyword>
<dbReference type="Proteomes" id="UP000218332">
    <property type="component" value="Unassembled WGS sequence"/>
</dbReference>
<dbReference type="Pfam" id="PF00593">
    <property type="entry name" value="TonB_dep_Rec_b-barrel"/>
    <property type="match status" value="1"/>
</dbReference>
<evidence type="ECO:0000259" key="15">
    <source>
        <dbReference type="Pfam" id="PF07715"/>
    </source>
</evidence>
<keyword evidence="6 13" id="KW-0732">Signal</keyword>
<keyword evidence="4 11" id="KW-1134">Transmembrane beta strand</keyword>
<dbReference type="RefSeq" id="WP_095612064.1">
    <property type="nucleotide sequence ID" value="NZ_NMPM01000099.1"/>
</dbReference>
<feature type="domain" description="TonB-dependent receptor-like beta-barrel" evidence="14">
    <location>
        <begin position="193"/>
        <end position="643"/>
    </location>
</feature>
<reference evidence="16 17" key="1">
    <citation type="submission" date="2017-07" db="EMBL/GenBank/DDBJ databases">
        <title>Tamlnaduibacter salinus (Mi-7) genome sequencing.</title>
        <authorList>
            <person name="Verma A."/>
            <person name="Krishnamurthi S."/>
        </authorList>
    </citation>
    <scope>NUCLEOTIDE SEQUENCE [LARGE SCALE GENOMIC DNA]</scope>
    <source>
        <strain evidence="16 17">Mi-7</strain>
    </source>
</reference>
<keyword evidence="9 16" id="KW-0675">Receptor</keyword>
<dbReference type="PROSITE" id="PS52016">
    <property type="entry name" value="TONB_DEPENDENT_REC_3"/>
    <property type="match status" value="1"/>
</dbReference>
<dbReference type="AlphaFoldDB" id="A0A2A2I175"/>
<dbReference type="Gene3D" id="2.40.170.20">
    <property type="entry name" value="TonB-dependent receptor, beta-barrel domain"/>
    <property type="match status" value="1"/>
</dbReference>
<evidence type="ECO:0000256" key="13">
    <source>
        <dbReference type="SAM" id="SignalP"/>
    </source>
</evidence>
<dbReference type="InterPro" id="IPR012910">
    <property type="entry name" value="Plug_dom"/>
</dbReference>
<dbReference type="GO" id="GO:0009279">
    <property type="term" value="C:cell outer membrane"/>
    <property type="evidence" value="ECO:0007669"/>
    <property type="project" value="UniProtKB-SubCell"/>
</dbReference>
<gene>
    <name evidence="16" type="ORF">CF392_13980</name>
</gene>
<organism evidence="16 17">
    <name type="scientific">Tamilnaduibacter salinus</name>
    <dbReference type="NCBI Taxonomy" id="1484056"/>
    <lineage>
        <taxon>Bacteria</taxon>
        <taxon>Pseudomonadati</taxon>
        <taxon>Pseudomonadota</taxon>
        <taxon>Gammaproteobacteria</taxon>
        <taxon>Pseudomonadales</taxon>
        <taxon>Marinobacteraceae</taxon>
        <taxon>Tamilnaduibacter</taxon>
    </lineage>
</organism>
<evidence type="ECO:0000256" key="5">
    <source>
        <dbReference type="ARBA" id="ARBA00022692"/>
    </source>
</evidence>
<dbReference type="Gene3D" id="2.170.130.10">
    <property type="entry name" value="TonB-dependent receptor, plug domain"/>
    <property type="match status" value="1"/>
</dbReference>
<evidence type="ECO:0000256" key="8">
    <source>
        <dbReference type="ARBA" id="ARBA00023136"/>
    </source>
</evidence>
<dbReference type="InterPro" id="IPR036942">
    <property type="entry name" value="Beta-barrel_TonB_sf"/>
</dbReference>
<dbReference type="CDD" id="cd01347">
    <property type="entry name" value="ligand_gated_channel"/>
    <property type="match status" value="1"/>
</dbReference>